<protein>
    <submittedName>
        <fullName evidence="3">C2H2-type domain-containing protein</fullName>
    </submittedName>
</protein>
<feature type="compositionally biased region" description="Basic and acidic residues" evidence="1">
    <location>
        <begin position="168"/>
        <end position="185"/>
    </location>
</feature>
<accession>A0A7E4UVX9</accession>
<dbReference type="Proteomes" id="UP000492821">
    <property type="component" value="Unassembled WGS sequence"/>
</dbReference>
<feature type="compositionally biased region" description="Polar residues" evidence="1">
    <location>
        <begin position="432"/>
        <end position="442"/>
    </location>
</feature>
<feature type="region of interest" description="Disordered" evidence="1">
    <location>
        <begin position="97"/>
        <end position="116"/>
    </location>
</feature>
<reference evidence="2" key="1">
    <citation type="journal article" date="2013" name="Genetics">
        <title>The draft genome and transcriptome of Panagrellus redivivus are shaped by the harsh demands of a free-living lifestyle.</title>
        <authorList>
            <person name="Srinivasan J."/>
            <person name="Dillman A.R."/>
            <person name="Macchietto M.G."/>
            <person name="Heikkinen L."/>
            <person name="Lakso M."/>
            <person name="Fracchia K.M."/>
            <person name="Antoshechkin I."/>
            <person name="Mortazavi A."/>
            <person name="Wong G."/>
            <person name="Sternberg P.W."/>
        </authorList>
    </citation>
    <scope>NUCLEOTIDE SEQUENCE [LARGE SCALE GENOMIC DNA]</scope>
    <source>
        <strain evidence="2">MT8872</strain>
    </source>
</reference>
<dbReference type="WBParaSite" id="Pan_g13483.t1">
    <property type="protein sequence ID" value="Pan_g13483.t1"/>
    <property type="gene ID" value="Pan_g13483"/>
</dbReference>
<name>A0A7E4UVX9_PANRE</name>
<feature type="region of interest" description="Disordered" evidence="1">
    <location>
        <begin position="153"/>
        <end position="206"/>
    </location>
</feature>
<evidence type="ECO:0000313" key="3">
    <source>
        <dbReference type="WBParaSite" id="Pan_g13483.t1"/>
    </source>
</evidence>
<proteinExistence type="predicted"/>
<organism evidence="2 3">
    <name type="scientific">Panagrellus redivivus</name>
    <name type="common">Microworm</name>
    <dbReference type="NCBI Taxonomy" id="6233"/>
    <lineage>
        <taxon>Eukaryota</taxon>
        <taxon>Metazoa</taxon>
        <taxon>Ecdysozoa</taxon>
        <taxon>Nematoda</taxon>
        <taxon>Chromadorea</taxon>
        <taxon>Rhabditida</taxon>
        <taxon>Tylenchina</taxon>
        <taxon>Panagrolaimomorpha</taxon>
        <taxon>Panagrolaimoidea</taxon>
        <taxon>Panagrolaimidae</taxon>
        <taxon>Panagrellus</taxon>
    </lineage>
</organism>
<reference evidence="3" key="2">
    <citation type="submission" date="2020-10" db="UniProtKB">
        <authorList>
            <consortium name="WormBaseParasite"/>
        </authorList>
    </citation>
    <scope>IDENTIFICATION</scope>
</reference>
<evidence type="ECO:0000313" key="2">
    <source>
        <dbReference type="Proteomes" id="UP000492821"/>
    </source>
</evidence>
<feature type="region of interest" description="Disordered" evidence="1">
    <location>
        <begin position="412"/>
        <end position="483"/>
    </location>
</feature>
<feature type="compositionally biased region" description="Basic and acidic residues" evidence="1">
    <location>
        <begin position="473"/>
        <end position="483"/>
    </location>
</feature>
<sequence>MASGGGAPFPNLSDALNRLGHQLHADLTDDVYRRDAARHFENHLQCTLNQARRTDKVPLFPGPSRLVPQCGGCAINTVKKPIRHVSRHQKGEFRRIGSELGPTESDTTEFDAHQNPQMVQKVTSKLCLIQKQESNYGKNAARTEVGQNYVVSEDFPKQPTSQRHHRDRLTSKYAEKQPSDNESRQNQRPRNFVKQHETREVGRTRSHVAVAFSQTDINKHDQNQYQRDHSHLTPKRRPEKVELMALRAEECNYGRVEKKYSAKWNQNGGNENYRVQYNPVDANNDDTLNIEATSIIEKPEKSKSRHRHCLPSRVEDAVATAPSGHLLYAPVELQAASEAAVKSIDRSVGALERLALLAPKDSIDKGQLKTIQLMCVFLRQFHTELRSKHDRATKLEIVLRMWNVLQAQSASHGQGRTIMPPDEAQKPIAPMSLSNADNTNSKRYNRPIPKSTGDEPTIKPTNMSPSSVQVDFTAKKEKPQRSR</sequence>
<keyword evidence="2" id="KW-1185">Reference proteome</keyword>
<dbReference type="AlphaFoldDB" id="A0A7E4UVX9"/>
<feature type="compositionally biased region" description="Polar residues" evidence="1">
    <location>
        <begin position="459"/>
        <end position="470"/>
    </location>
</feature>
<evidence type="ECO:0000256" key="1">
    <source>
        <dbReference type="SAM" id="MobiDB-lite"/>
    </source>
</evidence>
<feature type="compositionally biased region" description="Basic and acidic residues" evidence="1">
    <location>
        <begin position="194"/>
        <end position="203"/>
    </location>
</feature>